<dbReference type="STRING" id="1319815.HMPREF0202_00882"/>
<organism evidence="2 3">
    <name type="scientific">Cetobacterium somerae ATCC BAA-474</name>
    <dbReference type="NCBI Taxonomy" id="1319815"/>
    <lineage>
        <taxon>Bacteria</taxon>
        <taxon>Fusobacteriati</taxon>
        <taxon>Fusobacteriota</taxon>
        <taxon>Fusobacteriia</taxon>
        <taxon>Fusobacteriales</taxon>
        <taxon>Fusobacteriaceae</taxon>
        <taxon>Cetobacterium</taxon>
    </lineage>
</organism>
<comment type="caution">
    <text evidence="2">The sequence shown here is derived from an EMBL/GenBank/DDBJ whole genome shotgun (WGS) entry which is preliminary data.</text>
</comment>
<keyword evidence="1" id="KW-0732">Signal</keyword>
<dbReference type="InterPro" id="IPR050490">
    <property type="entry name" value="Bact_solute-bd_prot1"/>
</dbReference>
<proteinExistence type="predicted"/>
<dbReference type="PATRIC" id="fig|1319815.3.peg.848"/>
<dbReference type="InterPro" id="IPR006059">
    <property type="entry name" value="SBP"/>
</dbReference>
<protein>
    <recommendedName>
        <fullName evidence="4">ABC transporter, solute-binding protein</fullName>
    </recommendedName>
</protein>
<dbReference type="HOGENOM" id="CLU_021021_2_0_0"/>
<dbReference type="eggNOG" id="COG1653">
    <property type="taxonomic scope" value="Bacteria"/>
</dbReference>
<name>U7VEK3_9FUSO</name>
<evidence type="ECO:0008006" key="4">
    <source>
        <dbReference type="Google" id="ProtNLM"/>
    </source>
</evidence>
<evidence type="ECO:0000256" key="1">
    <source>
        <dbReference type="SAM" id="SignalP"/>
    </source>
</evidence>
<dbReference type="PANTHER" id="PTHR43649:SF12">
    <property type="entry name" value="DIACETYLCHITOBIOSE BINDING PROTEIN DASA"/>
    <property type="match status" value="1"/>
</dbReference>
<dbReference type="PANTHER" id="PTHR43649">
    <property type="entry name" value="ARABINOSE-BINDING PROTEIN-RELATED"/>
    <property type="match status" value="1"/>
</dbReference>
<evidence type="ECO:0000313" key="3">
    <source>
        <dbReference type="Proteomes" id="UP000017081"/>
    </source>
</evidence>
<feature type="signal peptide" evidence="1">
    <location>
        <begin position="1"/>
        <end position="21"/>
    </location>
</feature>
<dbReference type="Pfam" id="PF01547">
    <property type="entry name" value="SBP_bac_1"/>
    <property type="match status" value="1"/>
</dbReference>
<dbReference type="RefSeq" id="WP_023050427.1">
    <property type="nucleotide sequence ID" value="NZ_CP173065.2"/>
</dbReference>
<dbReference type="SUPFAM" id="SSF53850">
    <property type="entry name" value="Periplasmic binding protein-like II"/>
    <property type="match status" value="1"/>
</dbReference>
<reference evidence="2 3" key="1">
    <citation type="submission" date="2013-08" db="EMBL/GenBank/DDBJ databases">
        <authorList>
            <person name="Weinstock G."/>
            <person name="Sodergren E."/>
            <person name="Wylie T."/>
            <person name="Fulton L."/>
            <person name="Fulton R."/>
            <person name="Fronick C."/>
            <person name="O'Laughlin M."/>
            <person name="Godfrey J."/>
            <person name="Miner T."/>
            <person name="Herter B."/>
            <person name="Appelbaum E."/>
            <person name="Cordes M."/>
            <person name="Lek S."/>
            <person name="Wollam A."/>
            <person name="Pepin K.H."/>
            <person name="Palsikar V.B."/>
            <person name="Mitreva M."/>
            <person name="Wilson R.K."/>
        </authorList>
    </citation>
    <scope>NUCLEOTIDE SEQUENCE [LARGE SCALE GENOMIC DNA]</scope>
    <source>
        <strain evidence="2 3">ATCC BAA-474</strain>
    </source>
</reference>
<dbReference type="EMBL" id="AXZF01000032">
    <property type="protein sequence ID" value="ERT69218.1"/>
    <property type="molecule type" value="Genomic_DNA"/>
</dbReference>
<dbReference type="AlphaFoldDB" id="U7VEK3"/>
<dbReference type="Proteomes" id="UP000017081">
    <property type="component" value="Unassembled WGS sequence"/>
</dbReference>
<keyword evidence="3" id="KW-1185">Reference proteome</keyword>
<dbReference type="Gene3D" id="3.40.190.10">
    <property type="entry name" value="Periplasmic binding protein-like II"/>
    <property type="match status" value="2"/>
</dbReference>
<sequence>MKRKIAMGALLLSALMFNGCSKDGDSKSTGTTKDKNLSVFLVFNGMPLNDEWEIYKKAEEATGVKVKSYASKNNTDSTQAYNLMLASNDFSDIIAYRVPDLEKLGSDGGMIPLNDLIDKHAPNIKKFIEENPLYRKDMYSLDGKIYAIPTYYDLDKLSVSSGLFIRTDWLKKFGLPVPKTLEEAENALTIFKEQDANGNGRKDEVGIFVRGNIQAALNNLTGIFGARPYKTFYVENDQVAFATLDPNFKEAVKLSAEWYKKGLIDKEVFTRGWGARDAVLPTNIGGMTLDWFGSTASYNSLATTQIPGFEFYPIEPLQIKDGMKSVAVGRNTTPEIGWGISAASKNPEQAIKFMDWWFSEEGRRTWNFGIEGKHYTMVDGKPVFTDYVLNNPDGKGPLKVLQEVGAQVSGPGVQQDADYEYQYSNDIAKQGFDMYMRNENTTMPLPILKYSPKDVKKLEKIMALVNQTTEEYMQKWILGVSDIDTDWDAYINRIQQNGINEAVELVQKGYNHYNSVK</sequence>
<feature type="chain" id="PRO_5004690341" description="ABC transporter, solute-binding protein" evidence="1">
    <location>
        <begin position="22"/>
        <end position="517"/>
    </location>
</feature>
<evidence type="ECO:0000313" key="2">
    <source>
        <dbReference type="EMBL" id="ERT69218.1"/>
    </source>
</evidence>
<gene>
    <name evidence="2" type="ORF">HMPREF0202_00882</name>
</gene>
<accession>U7VEK3</accession>